<dbReference type="InterPro" id="IPR009286">
    <property type="entry name" value="Ins_P5_2-kin"/>
</dbReference>
<accession>A0A9W8DWU0</accession>
<dbReference type="InterPro" id="IPR043001">
    <property type="entry name" value="IP5_2-K_N_lobe"/>
</dbReference>
<dbReference type="PANTHER" id="PTHR14456:SF2">
    <property type="entry name" value="INOSITOL-PENTAKISPHOSPHATE 2-KINASE"/>
    <property type="match status" value="1"/>
</dbReference>
<evidence type="ECO:0000256" key="5">
    <source>
        <dbReference type="ARBA" id="ARBA00022741"/>
    </source>
</evidence>
<dbReference type="GO" id="GO:0005634">
    <property type="term" value="C:nucleus"/>
    <property type="evidence" value="ECO:0007669"/>
    <property type="project" value="TreeGrafter"/>
</dbReference>
<comment type="catalytic activity">
    <reaction evidence="1 8">
        <text>1D-myo-inositol 1,3,4,5,6-pentakisphosphate + ATP = 1D-myo-inositol hexakisphosphate + ADP + H(+)</text>
        <dbReference type="Rhea" id="RHEA:20313"/>
        <dbReference type="ChEBI" id="CHEBI:15378"/>
        <dbReference type="ChEBI" id="CHEBI:30616"/>
        <dbReference type="ChEBI" id="CHEBI:57733"/>
        <dbReference type="ChEBI" id="CHEBI:58130"/>
        <dbReference type="ChEBI" id="CHEBI:456216"/>
        <dbReference type="EC" id="2.7.1.158"/>
    </reaction>
</comment>
<keyword evidence="7 8" id="KW-0067">ATP-binding</keyword>
<name>A0A9W8DWU0_9FUNG</name>
<dbReference type="EMBL" id="JANBPU010000004">
    <property type="protein sequence ID" value="KAJ1921561.1"/>
    <property type="molecule type" value="Genomic_DNA"/>
</dbReference>
<evidence type="ECO:0000256" key="2">
    <source>
        <dbReference type="ARBA" id="ARBA00012023"/>
    </source>
</evidence>
<evidence type="ECO:0000256" key="1">
    <source>
        <dbReference type="ARBA" id="ARBA00001774"/>
    </source>
</evidence>
<keyword evidence="10" id="KW-1185">Reference proteome</keyword>
<comment type="domain">
    <text evidence="8">The EXKPK motif is conserved in inositol-pentakisphosphate 2-kinases of both family 1 and 2.</text>
</comment>
<dbReference type="GO" id="GO:0035299">
    <property type="term" value="F:inositol-1,3,4,5,6-pentakisphosphate 2-kinase activity"/>
    <property type="evidence" value="ECO:0007669"/>
    <property type="project" value="UniProtKB-EC"/>
</dbReference>
<evidence type="ECO:0000256" key="8">
    <source>
        <dbReference type="RuleBase" id="RU364126"/>
    </source>
</evidence>
<evidence type="ECO:0000256" key="4">
    <source>
        <dbReference type="ARBA" id="ARBA00022679"/>
    </source>
</evidence>
<gene>
    <name evidence="9" type="ORF">H4219_000598</name>
</gene>
<sequence>MAQATTIDEQGVLDATQWKYKGEGNANILISYHGPNSHFIGSLIRLSKVDKHSSQKWHERQVLDNIAFAQDVIQPLLSTDVRIIPQMIPLNVDRQFLTEVSELIEPFRPEKRKNRMIDISQEIAILTSDMTAAPNEGQSIISVEIKPKWGFIPNSTYISENTEVKTKICRFCLHKWMKSKSHVDDISLYCPMDLYSGETSRIARAIDALIVTPQNNFRVFIDGSSVDVNDVAPEIFETIKDILPKILSKSGVLKRLAQLQASLDSHDIEGVLPLYNSFLDNCKTIEEPELSEWRLVAKAFLENEKERRGLAPNDHKSVILRYLLSMTLKDVSLFVSIIKGDLSPRFDSEINFSEYSSLSGNKVKAQVAIIDTDRKSIFNIPSNYKKDQDIVENYLNVDKSLRDIHQCTAYPNGS</sequence>
<comment type="function">
    <text evidence="8">Phosphorylates Ins(1,3,4,5,6)P5 at position 2 to form Ins(1,2,3,4,5,6)P6 (InsP6 or phytate).</text>
</comment>
<dbReference type="GO" id="GO:0005524">
    <property type="term" value="F:ATP binding"/>
    <property type="evidence" value="ECO:0007669"/>
    <property type="project" value="UniProtKB-KW"/>
</dbReference>
<reference evidence="9" key="1">
    <citation type="submission" date="2022-07" db="EMBL/GenBank/DDBJ databases">
        <title>Phylogenomic reconstructions and comparative analyses of Kickxellomycotina fungi.</title>
        <authorList>
            <person name="Reynolds N.K."/>
            <person name="Stajich J.E."/>
            <person name="Barry K."/>
            <person name="Grigoriev I.V."/>
            <person name="Crous P."/>
            <person name="Smith M.E."/>
        </authorList>
    </citation>
    <scope>NUCLEOTIDE SEQUENCE</scope>
    <source>
        <strain evidence="9">NBRC 100468</strain>
    </source>
</reference>
<proteinExistence type="predicted"/>
<evidence type="ECO:0000313" key="10">
    <source>
        <dbReference type="Proteomes" id="UP001150538"/>
    </source>
</evidence>
<dbReference type="OrthoDB" id="272370at2759"/>
<dbReference type="Gene3D" id="3.30.200.110">
    <property type="entry name" value="Inositol-pentakisphosphate 2-kinase, N-lobe"/>
    <property type="match status" value="1"/>
</dbReference>
<protein>
    <recommendedName>
        <fullName evidence="3 8">Inositol-pentakisphosphate 2-kinase</fullName>
        <ecNumber evidence="2 8">2.7.1.158</ecNumber>
    </recommendedName>
</protein>
<dbReference type="PANTHER" id="PTHR14456">
    <property type="entry name" value="INOSITOL POLYPHOSPHATE KINASE 1"/>
    <property type="match status" value="1"/>
</dbReference>
<evidence type="ECO:0000256" key="6">
    <source>
        <dbReference type="ARBA" id="ARBA00022777"/>
    </source>
</evidence>
<keyword evidence="6 8" id="KW-0418">Kinase</keyword>
<comment type="caution">
    <text evidence="9">The sequence shown here is derived from an EMBL/GenBank/DDBJ whole genome shotgun (WGS) entry which is preliminary data.</text>
</comment>
<organism evidence="9 10">
    <name type="scientific">Mycoemilia scoparia</name>
    <dbReference type="NCBI Taxonomy" id="417184"/>
    <lineage>
        <taxon>Eukaryota</taxon>
        <taxon>Fungi</taxon>
        <taxon>Fungi incertae sedis</taxon>
        <taxon>Zoopagomycota</taxon>
        <taxon>Kickxellomycotina</taxon>
        <taxon>Kickxellomycetes</taxon>
        <taxon>Kickxellales</taxon>
        <taxon>Kickxellaceae</taxon>
        <taxon>Mycoemilia</taxon>
    </lineage>
</organism>
<dbReference type="Proteomes" id="UP001150538">
    <property type="component" value="Unassembled WGS sequence"/>
</dbReference>
<dbReference type="GO" id="GO:0032958">
    <property type="term" value="P:inositol phosphate biosynthetic process"/>
    <property type="evidence" value="ECO:0007669"/>
    <property type="project" value="TreeGrafter"/>
</dbReference>
<dbReference type="EC" id="2.7.1.158" evidence="2 8"/>
<evidence type="ECO:0000256" key="7">
    <source>
        <dbReference type="ARBA" id="ARBA00022840"/>
    </source>
</evidence>
<keyword evidence="5 8" id="KW-0547">Nucleotide-binding</keyword>
<evidence type="ECO:0000313" key="9">
    <source>
        <dbReference type="EMBL" id="KAJ1921561.1"/>
    </source>
</evidence>
<evidence type="ECO:0000256" key="3">
    <source>
        <dbReference type="ARBA" id="ARBA00014846"/>
    </source>
</evidence>
<dbReference type="AlphaFoldDB" id="A0A9W8DWU0"/>
<dbReference type="Pfam" id="PF06090">
    <property type="entry name" value="Ins_P5_2-kin"/>
    <property type="match status" value="1"/>
</dbReference>
<keyword evidence="4 8" id="KW-0808">Transferase</keyword>